<dbReference type="EMBL" id="FORA01000005">
    <property type="protein sequence ID" value="SFJ71099.1"/>
    <property type="molecule type" value="Genomic_DNA"/>
</dbReference>
<accession>A0A1I3TL38</accession>
<keyword evidence="1" id="KW-0808">Transferase</keyword>
<evidence type="ECO:0000313" key="2">
    <source>
        <dbReference type="Proteomes" id="UP000199110"/>
    </source>
</evidence>
<sequence>MANPRSAARFLRNTFRPVLIRRFVTSLREEGWGMATAKARIYMGMRLRGEALSSLAPSEAGNREGETLHGSWLQLAQGGGFHVSSRRIGTAPRLALIGDLNLPQCRKYRVEQLADFWRDQGVYCEFAHYQDIPRALRLMSTATHLMEYRLPVTPLTEMLRYEARRLRLPILYDIDDPLFSVSAYETYGNMAEVDPGMKAHFLREAPKYLAMMNGADVLSLSTPGLAEHAALYSNRPIFLRRNFADAKTLKAGTRARTARVAEDGLFRIAFASGSQGHEADLATIAPVLEAFLAGGSDRRLMLLGHVDLKRLPGALADKAEVAAFSTYDKYLAALARADVAVMPLADDIFNRCKSAVRVIDAASVSVPAIVGPVGDLPQMIRDGETGVVADGPAAWAAALEMLSTNKGQAAAMGRAARTDLETRWTGQAADHIISPGLIDWVRG</sequence>
<proteinExistence type="predicted"/>
<dbReference type="Gene3D" id="3.40.50.2000">
    <property type="entry name" value="Glycogen Phosphorylase B"/>
    <property type="match status" value="1"/>
</dbReference>
<keyword evidence="2" id="KW-1185">Reference proteome</keyword>
<dbReference type="GO" id="GO:0016740">
    <property type="term" value="F:transferase activity"/>
    <property type="evidence" value="ECO:0007669"/>
    <property type="project" value="UniProtKB-KW"/>
</dbReference>
<organism evidence="1 2">
    <name type="scientific">Jannaschia pohangensis</name>
    <dbReference type="NCBI Taxonomy" id="390807"/>
    <lineage>
        <taxon>Bacteria</taxon>
        <taxon>Pseudomonadati</taxon>
        <taxon>Pseudomonadota</taxon>
        <taxon>Alphaproteobacteria</taxon>
        <taxon>Rhodobacterales</taxon>
        <taxon>Roseobacteraceae</taxon>
        <taxon>Jannaschia</taxon>
    </lineage>
</organism>
<dbReference type="Pfam" id="PF13692">
    <property type="entry name" value="Glyco_trans_1_4"/>
    <property type="match status" value="1"/>
</dbReference>
<gene>
    <name evidence="1" type="ORF">SAMN04488095_3473</name>
</gene>
<dbReference type="STRING" id="390807.SAMN04488095_3473"/>
<dbReference type="OrthoDB" id="9801573at2"/>
<evidence type="ECO:0000313" key="1">
    <source>
        <dbReference type="EMBL" id="SFJ71099.1"/>
    </source>
</evidence>
<protein>
    <submittedName>
        <fullName evidence="1">Glycosyltransferase involved in cell wall bisynthesis</fullName>
    </submittedName>
</protein>
<name>A0A1I3TL38_9RHOB</name>
<reference evidence="1 2" key="1">
    <citation type="submission" date="2016-10" db="EMBL/GenBank/DDBJ databases">
        <authorList>
            <person name="de Groot N.N."/>
        </authorList>
    </citation>
    <scope>NUCLEOTIDE SEQUENCE [LARGE SCALE GENOMIC DNA]</scope>
    <source>
        <strain evidence="1 2">DSM 19073</strain>
    </source>
</reference>
<dbReference type="AlphaFoldDB" id="A0A1I3TL38"/>
<dbReference type="RefSeq" id="WP_092783881.1">
    <property type="nucleotide sequence ID" value="NZ_FORA01000005.1"/>
</dbReference>
<dbReference type="Proteomes" id="UP000199110">
    <property type="component" value="Unassembled WGS sequence"/>
</dbReference>
<dbReference type="SUPFAM" id="SSF53756">
    <property type="entry name" value="UDP-Glycosyltransferase/glycogen phosphorylase"/>
    <property type="match status" value="1"/>
</dbReference>